<evidence type="ECO:0000313" key="3">
    <source>
        <dbReference type="Proteomes" id="UP000620366"/>
    </source>
</evidence>
<comment type="caution">
    <text evidence="2">The sequence shown here is derived from an EMBL/GenBank/DDBJ whole genome shotgun (WGS) entry which is preliminary data.</text>
</comment>
<evidence type="ECO:0000313" key="2">
    <source>
        <dbReference type="EMBL" id="MBC8536254.1"/>
    </source>
</evidence>
<protein>
    <submittedName>
        <fullName evidence="2">Uncharacterized protein</fullName>
    </submittedName>
</protein>
<dbReference type="RefSeq" id="WP_249300012.1">
    <property type="nucleotide sequence ID" value="NZ_JACRSP010000002.1"/>
</dbReference>
<sequence>MEFDFYTMLFAVTFGAFLICLAITLIQRAQDNNVLKQCRADGSEKTDTFTHKGVRYDREKYISLRVDKLLARATMHKKELQRRLDRAREKLYGENACELDKIEVEVYKRALACKEK</sequence>
<gene>
    <name evidence="2" type="ORF">H8695_06050</name>
</gene>
<reference evidence="2" key="1">
    <citation type="submission" date="2020-08" db="EMBL/GenBank/DDBJ databases">
        <title>Genome public.</title>
        <authorList>
            <person name="Liu C."/>
            <person name="Sun Q."/>
        </authorList>
    </citation>
    <scope>NUCLEOTIDE SEQUENCE</scope>
    <source>
        <strain evidence="2">BX7</strain>
    </source>
</reference>
<dbReference type="EMBL" id="JACRSP010000002">
    <property type="protein sequence ID" value="MBC8536254.1"/>
    <property type="molecule type" value="Genomic_DNA"/>
</dbReference>
<keyword evidence="3" id="KW-1185">Reference proteome</keyword>
<keyword evidence="1" id="KW-0472">Membrane</keyword>
<keyword evidence="1" id="KW-0812">Transmembrane</keyword>
<keyword evidence="1" id="KW-1133">Transmembrane helix</keyword>
<organism evidence="2 3">
    <name type="scientific">Feifania hominis</name>
    <dbReference type="NCBI Taxonomy" id="2763660"/>
    <lineage>
        <taxon>Bacteria</taxon>
        <taxon>Bacillati</taxon>
        <taxon>Bacillota</taxon>
        <taxon>Clostridia</taxon>
        <taxon>Eubacteriales</taxon>
        <taxon>Feifaniaceae</taxon>
        <taxon>Feifania</taxon>
    </lineage>
</organism>
<dbReference type="Proteomes" id="UP000620366">
    <property type="component" value="Unassembled WGS sequence"/>
</dbReference>
<accession>A0A926HTV8</accession>
<proteinExistence type="predicted"/>
<evidence type="ECO:0000256" key="1">
    <source>
        <dbReference type="SAM" id="Phobius"/>
    </source>
</evidence>
<name>A0A926HTV8_9FIRM</name>
<dbReference type="AlphaFoldDB" id="A0A926HTV8"/>
<feature type="transmembrane region" description="Helical" evidence="1">
    <location>
        <begin position="6"/>
        <end position="26"/>
    </location>
</feature>